<evidence type="ECO:0000256" key="1">
    <source>
        <dbReference type="SAM" id="MobiDB-lite"/>
    </source>
</evidence>
<proteinExistence type="predicted"/>
<dbReference type="AlphaFoldDB" id="A0A4Z2F681"/>
<reference evidence="2 3" key="1">
    <citation type="submission" date="2019-03" db="EMBL/GenBank/DDBJ databases">
        <title>First draft genome of Liparis tanakae, snailfish: a comprehensive survey of snailfish specific genes.</title>
        <authorList>
            <person name="Kim W."/>
            <person name="Song I."/>
            <person name="Jeong J.-H."/>
            <person name="Kim D."/>
            <person name="Kim S."/>
            <person name="Ryu S."/>
            <person name="Song J.Y."/>
            <person name="Lee S.K."/>
        </authorList>
    </citation>
    <scope>NUCLEOTIDE SEQUENCE [LARGE SCALE GENOMIC DNA]</scope>
    <source>
        <tissue evidence="2">Muscle</tissue>
    </source>
</reference>
<gene>
    <name evidence="2" type="ORF">EYF80_053560</name>
</gene>
<comment type="caution">
    <text evidence="2">The sequence shown here is derived from an EMBL/GenBank/DDBJ whole genome shotgun (WGS) entry which is preliminary data.</text>
</comment>
<protein>
    <submittedName>
        <fullName evidence="2">Uncharacterized protein</fullName>
    </submittedName>
</protein>
<dbReference type="EMBL" id="SRLO01001638">
    <property type="protein sequence ID" value="TNN36271.1"/>
    <property type="molecule type" value="Genomic_DNA"/>
</dbReference>
<sequence length="87" mass="9878">MKEELKGREEEEEELTDMTVAKGQGWREEKRKMREQTLSGESETISFPALCMKSRGNTRLLGTLSHDMDKNTAHCSDPPTCGEPYTV</sequence>
<feature type="region of interest" description="Disordered" evidence="1">
    <location>
        <begin position="1"/>
        <end position="41"/>
    </location>
</feature>
<evidence type="ECO:0000313" key="3">
    <source>
        <dbReference type="Proteomes" id="UP000314294"/>
    </source>
</evidence>
<feature type="region of interest" description="Disordered" evidence="1">
    <location>
        <begin position="68"/>
        <end position="87"/>
    </location>
</feature>
<keyword evidence="3" id="KW-1185">Reference proteome</keyword>
<name>A0A4Z2F681_9TELE</name>
<evidence type="ECO:0000313" key="2">
    <source>
        <dbReference type="EMBL" id="TNN36271.1"/>
    </source>
</evidence>
<feature type="compositionally biased region" description="Basic and acidic residues" evidence="1">
    <location>
        <begin position="25"/>
        <end position="35"/>
    </location>
</feature>
<dbReference type="Proteomes" id="UP000314294">
    <property type="component" value="Unassembled WGS sequence"/>
</dbReference>
<organism evidence="2 3">
    <name type="scientific">Liparis tanakae</name>
    <name type="common">Tanaka's snailfish</name>
    <dbReference type="NCBI Taxonomy" id="230148"/>
    <lineage>
        <taxon>Eukaryota</taxon>
        <taxon>Metazoa</taxon>
        <taxon>Chordata</taxon>
        <taxon>Craniata</taxon>
        <taxon>Vertebrata</taxon>
        <taxon>Euteleostomi</taxon>
        <taxon>Actinopterygii</taxon>
        <taxon>Neopterygii</taxon>
        <taxon>Teleostei</taxon>
        <taxon>Neoteleostei</taxon>
        <taxon>Acanthomorphata</taxon>
        <taxon>Eupercaria</taxon>
        <taxon>Perciformes</taxon>
        <taxon>Cottioidei</taxon>
        <taxon>Cottales</taxon>
        <taxon>Liparidae</taxon>
        <taxon>Liparis</taxon>
    </lineage>
</organism>
<accession>A0A4Z2F681</accession>